<dbReference type="EMBL" id="JAHFVK010000001">
    <property type="protein sequence ID" value="MBT2133379.1"/>
    <property type="molecule type" value="Genomic_DNA"/>
</dbReference>
<gene>
    <name evidence="1" type="ORF">KK137_03435</name>
</gene>
<reference evidence="1 2" key="1">
    <citation type="submission" date="2021-05" db="EMBL/GenBank/DDBJ databases">
        <title>Croceibacterium sp. LX-88 genome sequence.</title>
        <authorList>
            <person name="Luo X."/>
        </authorList>
    </citation>
    <scope>NUCLEOTIDE SEQUENCE [LARGE SCALE GENOMIC DNA]</scope>
    <source>
        <strain evidence="1 2">LX-88</strain>
    </source>
</reference>
<accession>A0ABS5W100</accession>
<organism evidence="1 2">
    <name type="scientific">Croceibacterium selenioxidans</name>
    <dbReference type="NCBI Taxonomy" id="2838833"/>
    <lineage>
        <taxon>Bacteria</taxon>
        <taxon>Pseudomonadati</taxon>
        <taxon>Pseudomonadota</taxon>
        <taxon>Alphaproteobacteria</taxon>
        <taxon>Sphingomonadales</taxon>
        <taxon>Erythrobacteraceae</taxon>
        <taxon>Croceibacterium</taxon>
    </lineage>
</organism>
<dbReference type="Proteomes" id="UP000811255">
    <property type="component" value="Unassembled WGS sequence"/>
</dbReference>
<dbReference type="RefSeq" id="WP_214534636.1">
    <property type="nucleotide sequence ID" value="NZ_JAHFVK010000001.1"/>
</dbReference>
<proteinExistence type="predicted"/>
<comment type="caution">
    <text evidence="1">The sequence shown here is derived from an EMBL/GenBank/DDBJ whole genome shotgun (WGS) entry which is preliminary data.</text>
</comment>
<evidence type="ECO:0000313" key="1">
    <source>
        <dbReference type="EMBL" id="MBT2133379.1"/>
    </source>
</evidence>
<keyword evidence="2" id="KW-1185">Reference proteome</keyword>
<protein>
    <submittedName>
        <fullName evidence="1">DUF1801 domain-containing protein</fullName>
    </submittedName>
</protein>
<name>A0ABS5W100_9SPHN</name>
<sequence length="146" mass="15956">MAEAKTKPTQVSVAEFIAAVEPASKREDAPVLDALFRKVTGVEPEMWGPTIIGYGEYNTVYDSGRKVRCCRAGFSPRKAKHSLYLLPCGDDEGSKADFEALLARLGKHSLGQGGCLYVNKIGDIDLGVLEEMIALAWKNSFARYPD</sequence>
<evidence type="ECO:0000313" key="2">
    <source>
        <dbReference type="Proteomes" id="UP000811255"/>
    </source>
</evidence>